<reference evidence="1" key="1">
    <citation type="submission" date="2023-04" db="EMBL/GenBank/DDBJ databases">
        <title>Sphingomonas sp. MAHUQ-71 isolated from rice field.</title>
        <authorList>
            <person name="Huq M.A."/>
        </authorList>
    </citation>
    <scope>NUCLEOTIDE SEQUENCE</scope>
    <source>
        <strain evidence="1">MAHUQ-71</strain>
    </source>
</reference>
<protein>
    <submittedName>
        <fullName evidence="1">Uncharacterized protein</fullName>
    </submittedName>
</protein>
<organism evidence="1 2">
    <name type="scientific">Sphingomonas oryzagri</name>
    <dbReference type="NCBI Taxonomy" id="3042314"/>
    <lineage>
        <taxon>Bacteria</taxon>
        <taxon>Pseudomonadati</taxon>
        <taxon>Pseudomonadota</taxon>
        <taxon>Alphaproteobacteria</taxon>
        <taxon>Sphingomonadales</taxon>
        <taxon>Sphingomonadaceae</taxon>
        <taxon>Sphingomonas</taxon>
    </lineage>
</organism>
<accession>A0ABT6N047</accession>
<evidence type="ECO:0000313" key="2">
    <source>
        <dbReference type="Proteomes" id="UP001160625"/>
    </source>
</evidence>
<dbReference type="EMBL" id="JARYGZ010000001">
    <property type="protein sequence ID" value="MDH7638441.1"/>
    <property type="molecule type" value="Genomic_DNA"/>
</dbReference>
<keyword evidence="2" id="KW-1185">Reference proteome</keyword>
<gene>
    <name evidence="1" type="ORF">QGN17_06830</name>
</gene>
<dbReference type="Proteomes" id="UP001160625">
    <property type="component" value="Unassembled WGS sequence"/>
</dbReference>
<name>A0ABT6N047_9SPHN</name>
<evidence type="ECO:0000313" key="1">
    <source>
        <dbReference type="EMBL" id="MDH7638441.1"/>
    </source>
</evidence>
<proteinExistence type="predicted"/>
<sequence length="103" mass="11044">MPGFALLILQAASTVTTPTPDERLLHPVPPRHCEGSSGEIMVCAKDQEAYRLHGSGPQIEPTVPTKAEWRLFGDTRMNVHAEQRALPGVGSAPAAMVTVTVPF</sequence>
<comment type="caution">
    <text evidence="1">The sequence shown here is derived from an EMBL/GenBank/DDBJ whole genome shotgun (WGS) entry which is preliminary data.</text>
</comment>